<protein>
    <recommendedName>
        <fullName evidence="2">FAD-binding PCMH-type domain-containing protein</fullName>
    </recommendedName>
</protein>
<organism evidence="3 4">
    <name type="scientific">Nakamurella endophytica</name>
    <dbReference type="NCBI Taxonomy" id="1748367"/>
    <lineage>
        <taxon>Bacteria</taxon>
        <taxon>Bacillati</taxon>
        <taxon>Actinomycetota</taxon>
        <taxon>Actinomycetes</taxon>
        <taxon>Nakamurellales</taxon>
        <taxon>Nakamurellaceae</taxon>
        <taxon>Nakamurella</taxon>
    </lineage>
</organism>
<dbReference type="Pfam" id="PF08817">
    <property type="entry name" value="YukD"/>
    <property type="match status" value="1"/>
</dbReference>
<keyword evidence="1" id="KW-1133">Transmembrane helix</keyword>
<dbReference type="EMBL" id="BMNA01000003">
    <property type="protein sequence ID" value="GGL96232.1"/>
    <property type="molecule type" value="Genomic_DNA"/>
</dbReference>
<reference evidence="3" key="1">
    <citation type="journal article" date="2014" name="Int. J. Syst. Evol. Microbiol.">
        <title>Complete genome sequence of Corynebacterium casei LMG S-19264T (=DSM 44701T), isolated from a smear-ripened cheese.</title>
        <authorList>
            <consortium name="US DOE Joint Genome Institute (JGI-PGF)"/>
            <person name="Walter F."/>
            <person name="Albersmeier A."/>
            <person name="Kalinowski J."/>
            <person name="Ruckert C."/>
        </authorList>
    </citation>
    <scope>NUCLEOTIDE SEQUENCE</scope>
    <source>
        <strain evidence="3">CGMCC 4.7308</strain>
    </source>
</reference>
<keyword evidence="1" id="KW-0812">Transmembrane</keyword>
<proteinExistence type="predicted"/>
<keyword evidence="4" id="KW-1185">Reference proteome</keyword>
<feature type="transmembrane region" description="Helical" evidence="1">
    <location>
        <begin position="421"/>
        <end position="445"/>
    </location>
</feature>
<dbReference type="InterPro" id="IPR024962">
    <property type="entry name" value="YukD-like"/>
</dbReference>
<feature type="transmembrane region" description="Helical" evidence="1">
    <location>
        <begin position="173"/>
        <end position="190"/>
    </location>
</feature>
<name>A0A917ST56_9ACTN</name>
<evidence type="ECO:0000313" key="3">
    <source>
        <dbReference type="EMBL" id="GGL96232.1"/>
    </source>
</evidence>
<dbReference type="InterPro" id="IPR016166">
    <property type="entry name" value="FAD-bd_PCMH"/>
</dbReference>
<dbReference type="RefSeq" id="WP_188940928.1">
    <property type="nucleotide sequence ID" value="NZ_BMNA01000003.1"/>
</dbReference>
<evidence type="ECO:0000256" key="1">
    <source>
        <dbReference type="SAM" id="Phobius"/>
    </source>
</evidence>
<feature type="transmembrane region" description="Helical" evidence="1">
    <location>
        <begin position="196"/>
        <end position="214"/>
    </location>
</feature>
<dbReference type="PROSITE" id="PS51387">
    <property type="entry name" value="FAD_PCMH"/>
    <property type="match status" value="1"/>
</dbReference>
<evidence type="ECO:0000259" key="2">
    <source>
        <dbReference type="PROSITE" id="PS51387"/>
    </source>
</evidence>
<accession>A0A917ST56</accession>
<dbReference type="AlphaFoldDB" id="A0A917ST56"/>
<feature type="transmembrane region" description="Helical" evidence="1">
    <location>
        <begin position="125"/>
        <end position="143"/>
    </location>
</feature>
<feature type="transmembrane region" description="Helical" evidence="1">
    <location>
        <begin position="298"/>
        <end position="320"/>
    </location>
</feature>
<dbReference type="Proteomes" id="UP000655208">
    <property type="component" value="Unassembled WGS sequence"/>
</dbReference>
<dbReference type="GO" id="GO:0071949">
    <property type="term" value="F:FAD binding"/>
    <property type="evidence" value="ECO:0007669"/>
    <property type="project" value="InterPro"/>
</dbReference>
<feature type="transmembrane region" description="Helical" evidence="1">
    <location>
        <begin position="249"/>
        <end position="277"/>
    </location>
</feature>
<feature type="domain" description="FAD-binding PCMH-type" evidence="2">
    <location>
        <begin position="214"/>
        <end position="402"/>
    </location>
</feature>
<gene>
    <name evidence="3" type="ORF">GCM10011594_14950</name>
</gene>
<feature type="transmembrane region" description="Helical" evidence="1">
    <location>
        <begin position="355"/>
        <end position="374"/>
    </location>
</feature>
<dbReference type="Gene3D" id="3.10.20.90">
    <property type="entry name" value="Phosphatidylinositol 3-kinase Catalytic Subunit, Chain A, domain 1"/>
    <property type="match status" value="1"/>
</dbReference>
<comment type="caution">
    <text evidence="3">The sequence shown here is derived from an EMBL/GenBank/DDBJ whole genome shotgun (WGS) entry which is preliminary data.</text>
</comment>
<reference evidence="3" key="2">
    <citation type="submission" date="2020-09" db="EMBL/GenBank/DDBJ databases">
        <authorList>
            <person name="Sun Q."/>
            <person name="Zhou Y."/>
        </authorList>
    </citation>
    <scope>NUCLEOTIDE SEQUENCE</scope>
    <source>
        <strain evidence="3">CGMCC 4.7308</strain>
    </source>
</reference>
<evidence type="ECO:0000313" key="4">
    <source>
        <dbReference type="Proteomes" id="UP000655208"/>
    </source>
</evidence>
<sequence>MRVGTRFTRVTVVGDGRQVDVSLPADARLGTQMPSLLRLLSVAPAHRPVAWRLAGPEYGVLSPGRCLDEYGVLDGATLHLTDGATGPAPPFLDDTDGAAEDDVQDGIARAVAEIAPSWSGAARRCGAAVLAAGLLLGWIAVGLGSAGPARLWAPAVALLVALRLAATPGAGGWVAGATAVPAAAALAVGLGARLPAAGPVVVAAAGALAAVAAIRRSPPALAGAAVVAVQAVAALVADRAGMPPERTAGITLLAAVLSVGLAGQLAVGGAGVLPLLVADESGAPVLRRSVRSAVRRGLGVATGVLWAAAATGGVAVWQLVARGSGGWAAMAGVVGGAACGLRCRMFSRARHVLPALAVAAVTAAAVAVALPRWFPGSPLGPAGSTLAGLAVATAVVVAAGAPRLSDVGRARWAWLCDRLEVAALVAFVPALVLLFRVVPAVQGWWR</sequence>
<keyword evidence="1" id="KW-0472">Membrane</keyword>
<feature type="transmembrane region" description="Helical" evidence="1">
    <location>
        <begin position="221"/>
        <end position="237"/>
    </location>
</feature>
<feature type="transmembrane region" description="Helical" evidence="1">
    <location>
        <begin position="380"/>
        <end position="401"/>
    </location>
</feature>